<dbReference type="KEGG" id="dpp:DICPUDRAFT_26064"/>
<dbReference type="Pfam" id="PF10036">
    <property type="entry name" value="RLL"/>
    <property type="match status" value="1"/>
</dbReference>
<protein>
    <submittedName>
        <fullName evidence="2">Uncharacterized protein</fullName>
    </submittedName>
</protein>
<organism evidence="2 3">
    <name type="scientific">Dictyostelium purpureum</name>
    <name type="common">Slime mold</name>
    <dbReference type="NCBI Taxonomy" id="5786"/>
    <lineage>
        <taxon>Eukaryota</taxon>
        <taxon>Amoebozoa</taxon>
        <taxon>Evosea</taxon>
        <taxon>Eumycetozoa</taxon>
        <taxon>Dictyostelia</taxon>
        <taxon>Dictyosteliales</taxon>
        <taxon>Dictyosteliaceae</taxon>
        <taxon>Dictyostelium</taxon>
    </lineage>
</organism>
<dbReference type="AlphaFoldDB" id="F0Z847"/>
<keyword evidence="3" id="KW-1185">Reference proteome</keyword>
<gene>
    <name evidence="2" type="ORF">DICPUDRAFT_26064</name>
</gene>
<reference evidence="3" key="1">
    <citation type="journal article" date="2011" name="Genome Biol.">
        <title>Comparative genomics of the social amoebae Dictyostelium discoideum and Dictyostelium purpureum.</title>
        <authorList>
            <consortium name="US DOE Joint Genome Institute (JGI-PGF)"/>
            <person name="Sucgang R."/>
            <person name="Kuo A."/>
            <person name="Tian X."/>
            <person name="Salerno W."/>
            <person name="Parikh A."/>
            <person name="Feasley C.L."/>
            <person name="Dalin E."/>
            <person name="Tu H."/>
            <person name="Huang E."/>
            <person name="Barry K."/>
            <person name="Lindquist E."/>
            <person name="Shapiro H."/>
            <person name="Bruce D."/>
            <person name="Schmutz J."/>
            <person name="Salamov A."/>
            <person name="Fey P."/>
            <person name="Gaudet P."/>
            <person name="Anjard C."/>
            <person name="Babu M.M."/>
            <person name="Basu S."/>
            <person name="Bushmanova Y."/>
            <person name="van der Wel H."/>
            <person name="Katoh-Kurasawa M."/>
            <person name="Dinh C."/>
            <person name="Coutinho P.M."/>
            <person name="Saito T."/>
            <person name="Elias M."/>
            <person name="Schaap P."/>
            <person name="Kay R.R."/>
            <person name="Henrissat B."/>
            <person name="Eichinger L."/>
            <person name="Rivero F."/>
            <person name="Putnam N.H."/>
            <person name="West C.M."/>
            <person name="Loomis W.F."/>
            <person name="Chisholm R.L."/>
            <person name="Shaulsky G."/>
            <person name="Strassmann J.E."/>
            <person name="Queller D.C."/>
            <person name="Kuspa A."/>
            <person name="Grigoriev I.V."/>
        </authorList>
    </citation>
    <scope>NUCLEOTIDE SEQUENCE [LARGE SCALE GENOMIC DNA]</scope>
    <source>
        <strain evidence="3">QSDP1</strain>
    </source>
</reference>
<dbReference type="OrthoDB" id="514167at2759"/>
<proteinExistence type="predicted"/>
<accession>F0Z847</accession>
<name>F0Z847_DICPU</name>
<feature type="compositionally biased region" description="Low complexity" evidence="1">
    <location>
        <begin position="183"/>
        <end position="198"/>
    </location>
</feature>
<dbReference type="GeneID" id="10509489"/>
<sequence length="266" mass="30915">MLLNKKLTILKYPKTELNIEEKEQFISVVNYLFEKIFNSNNVDLSLLMNVTDEWENQVKSIIAQHQLPIQTLNLADTKDKELLLEKLTNLAIKRVYKDNSEQIHETKYKCLQRYKLENIKFDEKALVEEILNLAKLFKLNVELGDAHYTTLLSMIVRIAERKFYDIPTILKEEEDKKSKEATTETNTNSNNNNLNDNSTNEVVNNNIFPLGFDFKDDKINSAATILRLLYVSDLRELQNKINQVLAIVQKYTADPQTNFKLAVVGR</sequence>
<evidence type="ECO:0000313" key="3">
    <source>
        <dbReference type="Proteomes" id="UP000001064"/>
    </source>
</evidence>
<feature type="region of interest" description="Disordered" evidence="1">
    <location>
        <begin position="174"/>
        <end position="198"/>
    </location>
</feature>
<dbReference type="GO" id="GO:0072669">
    <property type="term" value="C:tRNA-splicing ligase complex"/>
    <property type="evidence" value="ECO:0000318"/>
    <property type="project" value="GO_Central"/>
</dbReference>
<dbReference type="OMA" id="YPMRILR"/>
<dbReference type="PANTHER" id="PTHR15924">
    <property type="entry name" value="CLE"/>
    <property type="match status" value="1"/>
</dbReference>
<dbReference type="eggNOG" id="KOG4380">
    <property type="taxonomic scope" value="Eukaryota"/>
</dbReference>
<dbReference type="Proteomes" id="UP000001064">
    <property type="component" value="Unassembled WGS sequence"/>
</dbReference>
<dbReference type="STRING" id="5786.F0Z847"/>
<dbReference type="GO" id="GO:0003723">
    <property type="term" value="F:RNA binding"/>
    <property type="evidence" value="ECO:0000318"/>
    <property type="project" value="GO_Central"/>
</dbReference>
<dbReference type="EMBL" id="GL870950">
    <property type="protein sequence ID" value="EGC39833.1"/>
    <property type="molecule type" value="Genomic_DNA"/>
</dbReference>
<dbReference type="InParanoid" id="F0Z847"/>
<dbReference type="RefSeq" id="XP_003283584.1">
    <property type="nucleotide sequence ID" value="XM_003283536.1"/>
</dbReference>
<evidence type="ECO:0000313" key="2">
    <source>
        <dbReference type="EMBL" id="EGC39833.1"/>
    </source>
</evidence>
<dbReference type="InterPro" id="IPR019265">
    <property type="entry name" value="RTRAF"/>
</dbReference>
<evidence type="ECO:0000256" key="1">
    <source>
        <dbReference type="SAM" id="MobiDB-lite"/>
    </source>
</evidence>
<dbReference type="VEuPathDB" id="AmoebaDB:DICPUDRAFT_26064"/>
<dbReference type="FunCoup" id="F0Z847">
    <property type="interactions" value="49"/>
</dbReference>
<dbReference type="GO" id="GO:0006388">
    <property type="term" value="P:tRNA splicing, via endonucleolytic cleavage and ligation"/>
    <property type="evidence" value="ECO:0000318"/>
    <property type="project" value="GO_Central"/>
</dbReference>